<gene>
    <name evidence="1" type="ORF">BV25DRAFT_1826556</name>
</gene>
<accession>A0ACB8SY38</accession>
<evidence type="ECO:0000313" key="2">
    <source>
        <dbReference type="Proteomes" id="UP000814140"/>
    </source>
</evidence>
<dbReference type="Proteomes" id="UP000814140">
    <property type="component" value="Unassembled WGS sequence"/>
</dbReference>
<keyword evidence="2" id="KW-1185">Reference proteome</keyword>
<protein>
    <submittedName>
        <fullName evidence="1">Uncharacterized protein</fullName>
    </submittedName>
</protein>
<name>A0ACB8SY38_9AGAM</name>
<reference evidence="1" key="1">
    <citation type="submission" date="2021-03" db="EMBL/GenBank/DDBJ databases">
        <authorList>
            <consortium name="DOE Joint Genome Institute"/>
            <person name="Ahrendt S."/>
            <person name="Looney B.P."/>
            <person name="Miyauchi S."/>
            <person name="Morin E."/>
            <person name="Drula E."/>
            <person name="Courty P.E."/>
            <person name="Chicoki N."/>
            <person name="Fauchery L."/>
            <person name="Kohler A."/>
            <person name="Kuo A."/>
            <person name="Labutti K."/>
            <person name="Pangilinan J."/>
            <person name="Lipzen A."/>
            <person name="Riley R."/>
            <person name="Andreopoulos W."/>
            <person name="He G."/>
            <person name="Johnson J."/>
            <person name="Barry K.W."/>
            <person name="Grigoriev I.V."/>
            <person name="Nagy L."/>
            <person name="Hibbett D."/>
            <person name="Henrissat B."/>
            <person name="Matheny P.B."/>
            <person name="Labbe J."/>
            <person name="Martin F."/>
        </authorList>
    </citation>
    <scope>NUCLEOTIDE SEQUENCE</scope>
    <source>
        <strain evidence="1">HHB10654</strain>
    </source>
</reference>
<dbReference type="EMBL" id="MU277212">
    <property type="protein sequence ID" value="KAI0061423.1"/>
    <property type="molecule type" value="Genomic_DNA"/>
</dbReference>
<comment type="caution">
    <text evidence="1">The sequence shown here is derived from an EMBL/GenBank/DDBJ whole genome shotgun (WGS) entry which is preliminary data.</text>
</comment>
<proteinExistence type="predicted"/>
<reference evidence="1" key="2">
    <citation type="journal article" date="2022" name="New Phytol.">
        <title>Evolutionary transition to the ectomycorrhizal habit in the genomes of a hyperdiverse lineage of mushroom-forming fungi.</title>
        <authorList>
            <person name="Looney B."/>
            <person name="Miyauchi S."/>
            <person name="Morin E."/>
            <person name="Drula E."/>
            <person name="Courty P.E."/>
            <person name="Kohler A."/>
            <person name="Kuo A."/>
            <person name="LaButti K."/>
            <person name="Pangilinan J."/>
            <person name="Lipzen A."/>
            <person name="Riley R."/>
            <person name="Andreopoulos W."/>
            <person name="He G."/>
            <person name="Johnson J."/>
            <person name="Nolan M."/>
            <person name="Tritt A."/>
            <person name="Barry K.W."/>
            <person name="Grigoriev I.V."/>
            <person name="Nagy L.G."/>
            <person name="Hibbett D."/>
            <person name="Henrissat B."/>
            <person name="Matheny P.B."/>
            <person name="Labbe J."/>
            <person name="Martin F.M."/>
        </authorList>
    </citation>
    <scope>NUCLEOTIDE SEQUENCE</scope>
    <source>
        <strain evidence="1">HHB10654</strain>
    </source>
</reference>
<sequence length="57" mass="6130">MSANRDAGLPTVPYYNGTTAVYSVILPYPILLTALLLVILSSREGLVTSMYSTSGDY</sequence>
<organism evidence="1 2">
    <name type="scientific">Artomyces pyxidatus</name>
    <dbReference type="NCBI Taxonomy" id="48021"/>
    <lineage>
        <taxon>Eukaryota</taxon>
        <taxon>Fungi</taxon>
        <taxon>Dikarya</taxon>
        <taxon>Basidiomycota</taxon>
        <taxon>Agaricomycotina</taxon>
        <taxon>Agaricomycetes</taxon>
        <taxon>Russulales</taxon>
        <taxon>Auriscalpiaceae</taxon>
        <taxon>Artomyces</taxon>
    </lineage>
</organism>
<evidence type="ECO:0000313" key="1">
    <source>
        <dbReference type="EMBL" id="KAI0061423.1"/>
    </source>
</evidence>